<organism evidence="2 3">
    <name type="scientific">Ectocarpus siliculosus</name>
    <name type="common">Brown alga</name>
    <name type="synonym">Conferva siliculosa</name>
    <dbReference type="NCBI Taxonomy" id="2880"/>
    <lineage>
        <taxon>Eukaryota</taxon>
        <taxon>Sar</taxon>
        <taxon>Stramenopiles</taxon>
        <taxon>Ochrophyta</taxon>
        <taxon>PX clade</taxon>
        <taxon>Phaeophyceae</taxon>
        <taxon>Ectocarpales</taxon>
        <taxon>Ectocarpaceae</taxon>
        <taxon>Ectocarpus</taxon>
    </lineage>
</organism>
<dbReference type="STRING" id="2880.D7G7F6"/>
<dbReference type="InParanoid" id="D7G7F6"/>
<keyword evidence="3" id="KW-1185">Reference proteome</keyword>
<evidence type="ECO:0000256" key="1">
    <source>
        <dbReference type="SAM" id="MobiDB-lite"/>
    </source>
</evidence>
<proteinExistence type="predicted"/>
<dbReference type="AlphaFoldDB" id="D7G7F6"/>
<reference evidence="2 3" key="1">
    <citation type="journal article" date="2010" name="Nature">
        <title>The Ectocarpus genome and the independent evolution of multicellularity in brown algae.</title>
        <authorList>
            <person name="Cock J.M."/>
            <person name="Sterck L."/>
            <person name="Rouze P."/>
            <person name="Scornet D."/>
            <person name="Allen A.E."/>
            <person name="Amoutzias G."/>
            <person name="Anthouard V."/>
            <person name="Artiguenave F."/>
            <person name="Aury J.M."/>
            <person name="Badger J.H."/>
            <person name="Beszteri B."/>
            <person name="Billiau K."/>
            <person name="Bonnet E."/>
            <person name="Bothwell J.H."/>
            <person name="Bowler C."/>
            <person name="Boyen C."/>
            <person name="Brownlee C."/>
            <person name="Carrano C.J."/>
            <person name="Charrier B."/>
            <person name="Cho G.Y."/>
            <person name="Coelho S.M."/>
            <person name="Collen J."/>
            <person name="Corre E."/>
            <person name="Da Silva C."/>
            <person name="Delage L."/>
            <person name="Delaroque N."/>
            <person name="Dittami S.M."/>
            <person name="Doulbeau S."/>
            <person name="Elias M."/>
            <person name="Farnham G."/>
            <person name="Gachon C.M."/>
            <person name="Gschloessl B."/>
            <person name="Heesch S."/>
            <person name="Jabbari K."/>
            <person name="Jubin C."/>
            <person name="Kawai H."/>
            <person name="Kimura K."/>
            <person name="Kloareg B."/>
            <person name="Kupper F.C."/>
            <person name="Lang D."/>
            <person name="Le Bail A."/>
            <person name="Leblanc C."/>
            <person name="Lerouge P."/>
            <person name="Lohr M."/>
            <person name="Lopez P.J."/>
            <person name="Martens C."/>
            <person name="Maumus F."/>
            <person name="Michel G."/>
            <person name="Miranda-Saavedra D."/>
            <person name="Morales J."/>
            <person name="Moreau H."/>
            <person name="Motomura T."/>
            <person name="Nagasato C."/>
            <person name="Napoli C.A."/>
            <person name="Nelson D.R."/>
            <person name="Nyvall-Collen P."/>
            <person name="Peters A.F."/>
            <person name="Pommier C."/>
            <person name="Potin P."/>
            <person name="Poulain J."/>
            <person name="Quesneville H."/>
            <person name="Read B."/>
            <person name="Rensing S.A."/>
            <person name="Ritter A."/>
            <person name="Rousvoal S."/>
            <person name="Samanta M."/>
            <person name="Samson G."/>
            <person name="Schroeder D.C."/>
            <person name="Segurens B."/>
            <person name="Strittmatter M."/>
            <person name="Tonon T."/>
            <person name="Tregear J.W."/>
            <person name="Valentin K."/>
            <person name="von Dassow P."/>
            <person name="Yamagishi T."/>
            <person name="Van de Peer Y."/>
            <person name="Wincker P."/>
        </authorList>
    </citation>
    <scope>NUCLEOTIDE SEQUENCE [LARGE SCALE GENOMIC DNA]</scope>
    <source>
        <strain evidence="3">Ec32 / CCAP1310/4</strain>
    </source>
</reference>
<sequence>MVKAKAKKATMVKDVVGKVSLTNPRCLRQQACLRSGRVRESFHRLVTHTAPSSQRTSRGRERVIISTWDVSKPSVAKSSDRNLIKTNVMAIHYGNITAKDNRLFAQAHPEIRFAPPGSTTMEGGVRKKDKIPFDGPYGTKSEKMACPLSALIEARFTDFSQEGKDYPNVSVLEKKFRMPPPRETKASQGHNITLKPTPKQGTPVRPCWCAGIVVVAAFVSSSGKSVCSVPYLQKFFLLHLRRAPLQTTPRKGIVDTMKVQRE</sequence>
<dbReference type="EMBL" id="FN649064">
    <property type="protein sequence ID" value="CBJ27698.1"/>
    <property type="molecule type" value="Genomic_DNA"/>
</dbReference>
<dbReference type="Pfam" id="PF14825">
    <property type="entry name" value="CFAP77"/>
    <property type="match status" value="1"/>
</dbReference>
<gene>
    <name evidence="2" type="ORF">Esi_0083_0019</name>
</gene>
<dbReference type="Proteomes" id="UP000002630">
    <property type="component" value="Linkage Group LG15"/>
</dbReference>
<dbReference type="EMBL" id="FN649740">
    <property type="protein sequence ID" value="CBJ27698.1"/>
    <property type="molecule type" value="Genomic_DNA"/>
</dbReference>
<accession>D7G7F6</accession>
<name>D7G7F6_ECTSI</name>
<dbReference type="OrthoDB" id="532484at2759"/>
<evidence type="ECO:0000313" key="2">
    <source>
        <dbReference type="EMBL" id="CBJ27698.1"/>
    </source>
</evidence>
<dbReference type="InterPro" id="IPR029147">
    <property type="entry name" value="CFAP77"/>
</dbReference>
<feature type="region of interest" description="Disordered" evidence="1">
    <location>
        <begin position="114"/>
        <end position="136"/>
    </location>
</feature>
<protein>
    <submittedName>
        <fullName evidence="2">Uncharacterized protein</fullName>
    </submittedName>
</protein>
<evidence type="ECO:0000313" key="3">
    <source>
        <dbReference type="Proteomes" id="UP000002630"/>
    </source>
</evidence>